<sequence>MIPMLRNTLATLALTAATLVAPAAAPAQATAPAVAKTVSTTLSCATEAQQCRWRWWKNRWCRFCKRHGKWVRVECRRHR</sequence>
<protein>
    <submittedName>
        <fullName evidence="2">Uncharacterized protein</fullName>
    </submittedName>
</protein>
<gene>
    <name evidence="2" type="ORF">DP939_04575</name>
</gene>
<keyword evidence="1" id="KW-0732">Signal</keyword>
<comment type="caution">
    <text evidence="2">The sequence shown here is derived from an EMBL/GenBank/DDBJ whole genome shotgun (WGS) entry which is preliminary data.</text>
</comment>
<feature type="chain" id="PRO_5016833979" evidence="1">
    <location>
        <begin position="30"/>
        <end position="79"/>
    </location>
</feature>
<accession>A0A366M8A3</accession>
<keyword evidence="3" id="KW-1185">Reference proteome</keyword>
<evidence type="ECO:0000313" key="2">
    <source>
        <dbReference type="EMBL" id="RBQ21950.1"/>
    </source>
</evidence>
<dbReference type="EMBL" id="QMEY01000001">
    <property type="protein sequence ID" value="RBQ21950.1"/>
    <property type="molecule type" value="Genomic_DNA"/>
</dbReference>
<reference evidence="2 3" key="1">
    <citation type="submission" date="2018-06" db="EMBL/GenBank/DDBJ databases">
        <title>Sphaerisporangium craniellae sp. nov., isolated from a marine sponge in the South China Sea.</title>
        <authorList>
            <person name="Li L."/>
        </authorList>
    </citation>
    <scope>NUCLEOTIDE SEQUENCE [LARGE SCALE GENOMIC DNA]</scope>
    <source>
        <strain evidence="2 3">LHW63015</strain>
    </source>
</reference>
<evidence type="ECO:0000256" key="1">
    <source>
        <dbReference type="SAM" id="SignalP"/>
    </source>
</evidence>
<dbReference type="AlphaFoldDB" id="A0A366M8A3"/>
<evidence type="ECO:0000313" key="3">
    <source>
        <dbReference type="Proteomes" id="UP000253303"/>
    </source>
</evidence>
<proteinExistence type="predicted"/>
<feature type="signal peptide" evidence="1">
    <location>
        <begin position="1"/>
        <end position="29"/>
    </location>
</feature>
<name>A0A366M8A3_9ACTN</name>
<organism evidence="2 3">
    <name type="scientific">Spongiactinospora rosea</name>
    <dbReference type="NCBI Taxonomy" id="2248750"/>
    <lineage>
        <taxon>Bacteria</taxon>
        <taxon>Bacillati</taxon>
        <taxon>Actinomycetota</taxon>
        <taxon>Actinomycetes</taxon>
        <taxon>Streptosporangiales</taxon>
        <taxon>Streptosporangiaceae</taxon>
        <taxon>Spongiactinospora</taxon>
    </lineage>
</organism>
<dbReference type="Proteomes" id="UP000253303">
    <property type="component" value="Unassembled WGS sequence"/>
</dbReference>